<dbReference type="PANTHER" id="PTHR42693">
    <property type="entry name" value="ARYLSULFATASE FAMILY MEMBER"/>
    <property type="match status" value="1"/>
</dbReference>
<evidence type="ECO:0000256" key="1">
    <source>
        <dbReference type="ARBA" id="ARBA00008779"/>
    </source>
</evidence>
<sequence>MLYLPLPAPHTPILPSAEFRGKSGLGEYGDFVLMVDAMVGQVLDAVTASGEEANTIVVFTTDNGCSPAAGIDEMKALGHSPNSIYRGHKADLFDGGHRIPCVLRSPAGAKPHRVDQTICLTDFYATFAAINNYRLRDSEGEDSYNLLPAIRSEREIAPIREATVHHSIEGQFTIRQGDWKLLLSPSSGGWSAPIPTDMAALALLPPVQLYDMRVDPGEKNNVEADHPEVVDRLKNLLIKYIKEGRSTPGVPQRNDGAYPWKQLDWME</sequence>
<dbReference type="InterPro" id="IPR017850">
    <property type="entry name" value="Alkaline_phosphatase_core_sf"/>
</dbReference>
<dbReference type="Gene3D" id="3.30.1120.10">
    <property type="match status" value="1"/>
</dbReference>
<evidence type="ECO:0000259" key="3">
    <source>
        <dbReference type="Pfam" id="PF00884"/>
    </source>
</evidence>
<name>A0A9D1X7Q1_9BACT</name>
<comment type="caution">
    <text evidence="4">The sequence shown here is derived from an EMBL/GenBank/DDBJ whole genome shotgun (WGS) entry which is preliminary data.</text>
</comment>
<feature type="domain" description="Sulfatase N-terminal" evidence="3">
    <location>
        <begin position="1"/>
        <end position="129"/>
    </location>
</feature>
<evidence type="ECO:0000313" key="4">
    <source>
        <dbReference type="EMBL" id="HIX74062.1"/>
    </source>
</evidence>
<reference evidence="4" key="1">
    <citation type="journal article" date="2021" name="PeerJ">
        <title>Extensive microbial diversity within the chicken gut microbiome revealed by metagenomics and culture.</title>
        <authorList>
            <person name="Gilroy R."/>
            <person name="Ravi A."/>
            <person name="Getino M."/>
            <person name="Pursley I."/>
            <person name="Horton D.L."/>
            <person name="Alikhan N.F."/>
            <person name="Baker D."/>
            <person name="Gharbi K."/>
            <person name="Hall N."/>
            <person name="Watson M."/>
            <person name="Adriaenssens E.M."/>
            <person name="Foster-Nyarko E."/>
            <person name="Jarju S."/>
            <person name="Secka A."/>
            <person name="Antonio M."/>
            <person name="Oren A."/>
            <person name="Chaudhuri R.R."/>
            <person name="La Ragione R."/>
            <person name="Hildebrand F."/>
            <person name="Pallen M.J."/>
        </authorList>
    </citation>
    <scope>NUCLEOTIDE SEQUENCE</scope>
    <source>
        <strain evidence="4">ChiGjej6B6-14162</strain>
    </source>
</reference>
<dbReference type="InterPro" id="IPR000917">
    <property type="entry name" value="Sulfatase_N"/>
</dbReference>
<proteinExistence type="inferred from homology"/>
<dbReference type="GO" id="GO:0004065">
    <property type="term" value="F:arylsulfatase activity"/>
    <property type="evidence" value="ECO:0007669"/>
    <property type="project" value="TreeGrafter"/>
</dbReference>
<dbReference type="Gene3D" id="3.40.720.10">
    <property type="entry name" value="Alkaline Phosphatase, subunit A"/>
    <property type="match status" value="1"/>
</dbReference>
<dbReference type="EMBL" id="DXEL01000028">
    <property type="protein sequence ID" value="HIX74062.1"/>
    <property type="molecule type" value="Genomic_DNA"/>
</dbReference>
<protein>
    <submittedName>
        <fullName evidence="4">Sulfatase-like hydrolase/transferase</fullName>
    </submittedName>
</protein>
<dbReference type="SUPFAM" id="SSF53649">
    <property type="entry name" value="Alkaline phosphatase-like"/>
    <property type="match status" value="1"/>
</dbReference>
<dbReference type="Proteomes" id="UP000886740">
    <property type="component" value="Unassembled WGS sequence"/>
</dbReference>
<dbReference type="Pfam" id="PF00884">
    <property type="entry name" value="Sulfatase"/>
    <property type="match status" value="1"/>
</dbReference>
<comment type="similarity">
    <text evidence="1">Belongs to the sulfatase family.</text>
</comment>
<dbReference type="PANTHER" id="PTHR42693:SF53">
    <property type="entry name" value="ENDO-4-O-SULFATASE"/>
    <property type="match status" value="1"/>
</dbReference>
<accession>A0A9D1X7Q1</accession>
<evidence type="ECO:0000256" key="2">
    <source>
        <dbReference type="ARBA" id="ARBA00022801"/>
    </source>
</evidence>
<dbReference type="AlphaFoldDB" id="A0A9D1X7Q1"/>
<evidence type="ECO:0000313" key="5">
    <source>
        <dbReference type="Proteomes" id="UP000886740"/>
    </source>
</evidence>
<gene>
    <name evidence="4" type="ORF">H9977_03345</name>
</gene>
<keyword evidence="2 4" id="KW-0378">Hydrolase</keyword>
<dbReference type="InterPro" id="IPR050738">
    <property type="entry name" value="Sulfatase"/>
</dbReference>
<organism evidence="4 5">
    <name type="scientific">Candidatus Parabacteroides intestinipullorum</name>
    <dbReference type="NCBI Taxonomy" id="2838723"/>
    <lineage>
        <taxon>Bacteria</taxon>
        <taxon>Pseudomonadati</taxon>
        <taxon>Bacteroidota</taxon>
        <taxon>Bacteroidia</taxon>
        <taxon>Bacteroidales</taxon>
        <taxon>Tannerellaceae</taxon>
        <taxon>Parabacteroides</taxon>
    </lineage>
</organism>
<reference evidence="4" key="2">
    <citation type="submission" date="2021-04" db="EMBL/GenBank/DDBJ databases">
        <authorList>
            <person name="Gilroy R."/>
        </authorList>
    </citation>
    <scope>NUCLEOTIDE SEQUENCE</scope>
    <source>
        <strain evidence="4">ChiGjej6B6-14162</strain>
    </source>
</reference>